<organism evidence="2 3">
    <name type="scientific">Nocardioides hwasunensis</name>
    <dbReference type="NCBI Taxonomy" id="397258"/>
    <lineage>
        <taxon>Bacteria</taxon>
        <taxon>Bacillati</taxon>
        <taxon>Actinomycetota</taxon>
        <taxon>Actinomycetes</taxon>
        <taxon>Propionibacteriales</taxon>
        <taxon>Nocardioidaceae</taxon>
        <taxon>Nocardioides</taxon>
    </lineage>
</organism>
<feature type="chain" id="PRO_5045404894" evidence="1">
    <location>
        <begin position="24"/>
        <end position="157"/>
    </location>
</feature>
<name>A0ABR8MCS3_9ACTN</name>
<dbReference type="EMBL" id="JACXYY010000002">
    <property type="protein sequence ID" value="MBD3913931.1"/>
    <property type="molecule type" value="Genomic_DNA"/>
</dbReference>
<keyword evidence="1" id="KW-0732">Signal</keyword>
<gene>
    <name evidence="2" type="ORF">IEZ25_04840</name>
</gene>
<evidence type="ECO:0000313" key="2">
    <source>
        <dbReference type="EMBL" id="MBD3913931.1"/>
    </source>
</evidence>
<protein>
    <submittedName>
        <fullName evidence="2">GDYXXLXY domain-containing protein</fullName>
    </submittedName>
</protein>
<dbReference type="Proteomes" id="UP000649289">
    <property type="component" value="Unassembled WGS sequence"/>
</dbReference>
<accession>A0ABR8MCS3</accession>
<dbReference type="InterPro" id="IPR025833">
    <property type="entry name" value="GDYXXLXY"/>
</dbReference>
<dbReference type="RefSeq" id="WP_191198287.1">
    <property type="nucleotide sequence ID" value="NZ_BAAAPA010000003.1"/>
</dbReference>
<feature type="signal peptide" evidence="1">
    <location>
        <begin position="1"/>
        <end position="23"/>
    </location>
</feature>
<keyword evidence="3" id="KW-1185">Reference proteome</keyword>
<evidence type="ECO:0000256" key="1">
    <source>
        <dbReference type="SAM" id="SignalP"/>
    </source>
</evidence>
<sequence>MNRILTTAVIAVGQLAAVGLAVAPQLSARTTGETYLMRVAPVDPIDPFRGAYVALDYPGLHLDDETVPDDAGHGDLYVTLVQDGDLWRAGTRSRARPDSGPYLACDDRAWQVRCGIESWFLPQDEAARAEQQLQDGAVAEVRVDGRGHAAVVDVRAP</sequence>
<comment type="caution">
    <text evidence="2">The sequence shown here is derived from an EMBL/GenBank/DDBJ whole genome shotgun (WGS) entry which is preliminary data.</text>
</comment>
<evidence type="ECO:0000313" key="3">
    <source>
        <dbReference type="Proteomes" id="UP000649289"/>
    </source>
</evidence>
<dbReference type="Pfam" id="PF14345">
    <property type="entry name" value="GDYXXLXY"/>
    <property type="match status" value="1"/>
</dbReference>
<reference evidence="2 3" key="1">
    <citation type="submission" date="2020-09" db="EMBL/GenBank/DDBJ databases">
        <title>novel species in genus Nocardioides.</title>
        <authorList>
            <person name="Zhang G."/>
        </authorList>
    </citation>
    <scope>NUCLEOTIDE SEQUENCE [LARGE SCALE GENOMIC DNA]</scope>
    <source>
        <strain evidence="2 3">19197</strain>
    </source>
</reference>
<proteinExistence type="predicted"/>